<name>A0A7J9AZE3_9ROSI</name>
<dbReference type="EMBL" id="JABEZV010436726">
    <property type="protein sequence ID" value="MBA0729333.1"/>
    <property type="molecule type" value="Genomic_DNA"/>
</dbReference>
<dbReference type="InterPro" id="IPR002156">
    <property type="entry name" value="RNaseH_domain"/>
</dbReference>
<dbReference type="GO" id="GO:0004523">
    <property type="term" value="F:RNA-DNA hybrid ribonuclease activity"/>
    <property type="evidence" value="ECO:0007669"/>
    <property type="project" value="InterPro"/>
</dbReference>
<organism evidence="2 3">
    <name type="scientific">Gossypium laxum</name>
    <dbReference type="NCBI Taxonomy" id="34288"/>
    <lineage>
        <taxon>Eukaryota</taxon>
        <taxon>Viridiplantae</taxon>
        <taxon>Streptophyta</taxon>
        <taxon>Embryophyta</taxon>
        <taxon>Tracheophyta</taxon>
        <taxon>Spermatophyta</taxon>
        <taxon>Magnoliopsida</taxon>
        <taxon>eudicotyledons</taxon>
        <taxon>Gunneridae</taxon>
        <taxon>Pentapetalae</taxon>
        <taxon>rosids</taxon>
        <taxon>malvids</taxon>
        <taxon>Malvales</taxon>
        <taxon>Malvaceae</taxon>
        <taxon>Malvoideae</taxon>
        <taxon>Gossypium</taxon>
    </lineage>
</organism>
<reference evidence="2 3" key="1">
    <citation type="journal article" date="2019" name="Genome Biol. Evol.">
        <title>Insights into the evolution of the New World diploid cottons (Gossypium, subgenus Houzingenia) based on genome sequencing.</title>
        <authorList>
            <person name="Grover C.E."/>
            <person name="Arick M.A. 2nd"/>
            <person name="Thrash A."/>
            <person name="Conover J.L."/>
            <person name="Sanders W.S."/>
            <person name="Peterson D.G."/>
            <person name="Frelichowski J.E."/>
            <person name="Scheffler J.A."/>
            <person name="Scheffler B.E."/>
            <person name="Wendel J.F."/>
        </authorList>
    </citation>
    <scope>NUCLEOTIDE SEQUENCE [LARGE SCALE GENOMIC DNA]</scope>
    <source>
        <strain evidence="2">4</strain>
        <tissue evidence="2">Leaf</tissue>
    </source>
</reference>
<dbReference type="AlphaFoldDB" id="A0A7J9AZE3"/>
<comment type="caution">
    <text evidence="2">The sequence shown here is derived from an EMBL/GenBank/DDBJ whole genome shotgun (WGS) entry which is preliminary data.</text>
</comment>
<proteinExistence type="predicted"/>
<keyword evidence="3" id="KW-1185">Reference proteome</keyword>
<dbReference type="Proteomes" id="UP000593574">
    <property type="component" value="Unassembled WGS sequence"/>
</dbReference>
<dbReference type="GO" id="GO:0003676">
    <property type="term" value="F:nucleic acid binding"/>
    <property type="evidence" value="ECO:0007669"/>
    <property type="project" value="InterPro"/>
</dbReference>
<evidence type="ECO:0000259" key="1">
    <source>
        <dbReference type="Pfam" id="PF13456"/>
    </source>
</evidence>
<accession>A0A7J9AZE3</accession>
<dbReference type="Pfam" id="PF13456">
    <property type="entry name" value="RVT_3"/>
    <property type="match status" value="1"/>
</dbReference>
<sequence length="77" mass="8752">MVRWLPPPQGWVKINVDAGLSSDSRWVVNNIQQLSEDYSDSRPFTWDVKNLALKFHFCRFQFIAGEGNGAGHAMANE</sequence>
<evidence type="ECO:0000313" key="2">
    <source>
        <dbReference type="EMBL" id="MBA0729333.1"/>
    </source>
</evidence>
<evidence type="ECO:0000313" key="3">
    <source>
        <dbReference type="Proteomes" id="UP000593574"/>
    </source>
</evidence>
<feature type="non-terminal residue" evidence="2">
    <location>
        <position position="77"/>
    </location>
</feature>
<feature type="domain" description="RNase H type-1" evidence="1">
    <location>
        <begin position="21"/>
        <end position="76"/>
    </location>
</feature>
<gene>
    <name evidence="2" type="ORF">Golax_025804</name>
</gene>
<protein>
    <recommendedName>
        <fullName evidence="1">RNase H type-1 domain-containing protein</fullName>
    </recommendedName>
</protein>